<comment type="catalytic activity">
    <reaction evidence="11">
        <text>a very-long-chain acyl-CoA + malonyl-CoA + H(+) = a very-long-chain 3-oxoacyl-CoA + CO2 + CoA</text>
        <dbReference type="Rhea" id="RHEA:32727"/>
        <dbReference type="ChEBI" id="CHEBI:15378"/>
        <dbReference type="ChEBI" id="CHEBI:16526"/>
        <dbReference type="ChEBI" id="CHEBI:57287"/>
        <dbReference type="ChEBI" id="CHEBI:57384"/>
        <dbReference type="ChEBI" id="CHEBI:90725"/>
        <dbReference type="ChEBI" id="CHEBI:90736"/>
        <dbReference type="EC" id="2.3.1.199"/>
    </reaction>
</comment>
<dbReference type="GO" id="GO:0034625">
    <property type="term" value="P:fatty acid elongation, monounsaturated fatty acid"/>
    <property type="evidence" value="ECO:0000318"/>
    <property type="project" value="GO_Central"/>
</dbReference>
<keyword evidence="3 11" id="KW-0444">Lipid biosynthesis</keyword>
<name>A0A2A6BZN3_PRIPA</name>
<evidence type="ECO:0000256" key="11">
    <source>
        <dbReference type="RuleBase" id="RU361115"/>
    </source>
</evidence>
<dbReference type="EC" id="2.3.1.199" evidence="11"/>
<feature type="transmembrane region" description="Helical" evidence="11">
    <location>
        <begin position="156"/>
        <end position="173"/>
    </location>
</feature>
<evidence type="ECO:0000256" key="8">
    <source>
        <dbReference type="ARBA" id="ARBA00023098"/>
    </source>
</evidence>
<gene>
    <name evidence="12" type="primary">WBGene00205249</name>
</gene>
<evidence type="ECO:0000256" key="1">
    <source>
        <dbReference type="ARBA" id="ARBA00004141"/>
    </source>
</evidence>
<evidence type="ECO:0000256" key="3">
    <source>
        <dbReference type="ARBA" id="ARBA00022516"/>
    </source>
</evidence>
<dbReference type="Proteomes" id="UP000005239">
    <property type="component" value="Unassembled WGS sequence"/>
</dbReference>
<evidence type="ECO:0000313" key="12">
    <source>
        <dbReference type="EnsemblMetazoa" id="PPA32388.1"/>
    </source>
</evidence>
<evidence type="ECO:0000256" key="9">
    <source>
        <dbReference type="ARBA" id="ARBA00023136"/>
    </source>
</evidence>
<dbReference type="GO" id="GO:0034626">
    <property type="term" value="P:fatty acid elongation, polyunsaturated fatty acid"/>
    <property type="evidence" value="ECO:0000318"/>
    <property type="project" value="GO_Central"/>
</dbReference>
<reference evidence="12" key="2">
    <citation type="submission" date="2022-06" db="UniProtKB">
        <authorList>
            <consortium name="EnsemblMetazoa"/>
        </authorList>
    </citation>
    <scope>IDENTIFICATION</scope>
    <source>
        <strain evidence="12">PS312</strain>
    </source>
</reference>
<evidence type="ECO:0000256" key="10">
    <source>
        <dbReference type="ARBA" id="ARBA00023160"/>
    </source>
</evidence>
<dbReference type="GO" id="GO:0030148">
    <property type="term" value="P:sphingolipid biosynthetic process"/>
    <property type="evidence" value="ECO:0000318"/>
    <property type="project" value="GO_Central"/>
</dbReference>
<comment type="subcellular location">
    <subcellularLocation>
        <location evidence="1">Membrane</location>
        <topology evidence="1">Multi-pass membrane protein</topology>
    </subcellularLocation>
</comment>
<keyword evidence="13" id="KW-1185">Reference proteome</keyword>
<dbReference type="GO" id="GO:0042761">
    <property type="term" value="P:very long-chain fatty acid biosynthetic process"/>
    <property type="evidence" value="ECO:0000318"/>
    <property type="project" value="GO_Central"/>
</dbReference>
<feature type="transmembrane region" description="Helical" evidence="11">
    <location>
        <begin position="179"/>
        <end position="198"/>
    </location>
</feature>
<feature type="transmembrane region" description="Helical" evidence="11">
    <location>
        <begin position="81"/>
        <end position="100"/>
    </location>
</feature>
<evidence type="ECO:0000256" key="2">
    <source>
        <dbReference type="ARBA" id="ARBA00005194"/>
    </source>
</evidence>
<proteinExistence type="inferred from homology"/>
<dbReference type="GO" id="GO:0005789">
    <property type="term" value="C:endoplasmic reticulum membrane"/>
    <property type="evidence" value="ECO:0000318"/>
    <property type="project" value="GO_Central"/>
</dbReference>
<organism evidence="12 13">
    <name type="scientific">Pristionchus pacificus</name>
    <name type="common">Parasitic nematode worm</name>
    <dbReference type="NCBI Taxonomy" id="54126"/>
    <lineage>
        <taxon>Eukaryota</taxon>
        <taxon>Metazoa</taxon>
        <taxon>Ecdysozoa</taxon>
        <taxon>Nematoda</taxon>
        <taxon>Chromadorea</taxon>
        <taxon>Rhabditida</taxon>
        <taxon>Rhabditina</taxon>
        <taxon>Diplogasteromorpha</taxon>
        <taxon>Diplogasteroidea</taxon>
        <taxon>Neodiplogasteridae</taxon>
        <taxon>Pristionchus</taxon>
    </lineage>
</organism>
<dbReference type="GO" id="GO:0009922">
    <property type="term" value="F:fatty acid elongase activity"/>
    <property type="evidence" value="ECO:0000318"/>
    <property type="project" value="GO_Central"/>
</dbReference>
<evidence type="ECO:0000256" key="6">
    <source>
        <dbReference type="ARBA" id="ARBA00022832"/>
    </source>
</evidence>
<accession>A0A8R1YQQ0</accession>
<evidence type="ECO:0000256" key="7">
    <source>
        <dbReference type="ARBA" id="ARBA00022989"/>
    </source>
</evidence>
<feature type="transmembrane region" description="Helical" evidence="11">
    <location>
        <begin position="51"/>
        <end position="69"/>
    </location>
</feature>
<dbReference type="GO" id="GO:0019367">
    <property type="term" value="P:fatty acid elongation, saturated fatty acid"/>
    <property type="evidence" value="ECO:0000318"/>
    <property type="project" value="GO_Central"/>
</dbReference>
<protein>
    <recommendedName>
        <fullName evidence="11">Elongation of very long chain fatty acids protein</fullName>
        <ecNumber evidence="11">2.3.1.199</ecNumber>
    </recommendedName>
    <alternativeName>
        <fullName evidence="11">Very-long-chain 3-oxoacyl-CoA synthase</fullName>
    </alternativeName>
</protein>
<evidence type="ECO:0000256" key="4">
    <source>
        <dbReference type="ARBA" id="ARBA00022679"/>
    </source>
</evidence>
<dbReference type="InterPro" id="IPR002076">
    <property type="entry name" value="ELO_fam"/>
</dbReference>
<dbReference type="OrthoDB" id="10259681at2759"/>
<keyword evidence="8 11" id="KW-0443">Lipid metabolism</keyword>
<dbReference type="Pfam" id="PF01151">
    <property type="entry name" value="ELO"/>
    <property type="match status" value="1"/>
</dbReference>
<feature type="transmembrane region" description="Helical" evidence="11">
    <location>
        <begin position="247"/>
        <end position="268"/>
    </location>
</feature>
<sequence>MVVPSSVPSLWEAHGSQIYYIPYQFGSLIGPEKLWNDIKAHRFFTDYWSHSIWIAIFYSLGVHIVQRAMANKKAWDLKHPLILWNAALSIFSLFGTIRMGEEFFHVIRNRPLLESISYSVDPRQPAAFWAFCFAASKIFELGDTVFVLLRKKPLIFLHWYHHAVVLVYVWHSASELVAGGRWFIFMNYGVHTIMYAYYAITAAGFRLPRVLSMIITTLQTSQMLLGVAISFIVLYYKLQGKLMQQSFENLSICFAIYASFAVLFMNFFNKSYLTKKEKKTKTQ</sequence>
<feature type="transmembrane region" description="Helical" evidence="11">
    <location>
        <begin position="210"/>
        <end position="235"/>
    </location>
</feature>
<dbReference type="PANTHER" id="PTHR11157:SF5">
    <property type="entry name" value="ELONGATION OF VERY LONG CHAIN FATTY ACIDS PROTEIN"/>
    <property type="match status" value="1"/>
</dbReference>
<keyword evidence="6 11" id="KW-0276">Fatty acid metabolism</keyword>
<dbReference type="EnsemblMetazoa" id="PPA32388.1">
    <property type="protein sequence ID" value="PPA32388.1"/>
    <property type="gene ID" value="WBGene00205249"/>
</dbReference>
<reference evidence="13" key="1">
    <citation type="journal article" date="2008" name="Nat. Genet.">
        <title>The Pristionchus pacificus genome provides a unique perspective on nematode lifestyle and parasitism.</title>
        <authorList>
            <person name="Dieterich C."/>
            <person name="Clifton S.W."/>
            <person name="Schuster L.N."/>
            <person name="Chinwalla A."/>
            <person name="Delehaunty K."/>
            <person name="Dinkelacker I."/>
            <person name="Fulton L."/>
            <person name="Fulton R."/>
            <person name="Godfrey J."/>
            <person name="Minx P."/>
            <person name="Mitreva M."/>
            <person name="Roeseler W."/>
            <person name="Tian H."/>
            <person name="Witte H."/>
            <person name="Yang S.P."/>
            <person name="Wilson R.K."/>
            <person name="Sommer R.J."/>
        </authorList>
    </citation>
    <scope>NUCLEOTIDE SEQUENCE [LARGE SCALE GENOMIC DNA]</scope>
    <source>
        <strain evidence="13">PS312</strain>
    </source>
</reference>
<keyword evidence="4 11" id="KW-0808">Transferase</keyword>
<comment type="pathway">
    <text evidence="2">Lipid metabolism; fatty acid biosynthesis.</text>
</comment>
<keyword evidence="7 11" id="KW-1133">Transmembrane helix</keyword>
<evidence type="ECO:0000256" key="5">
    <source>
        <dbReference type="ARBA" id="ARBA00022692"/>
    </source>
</evidence>
<dbReference type="AlphaFoldDB" id="A0A2A6BZN3"/>
<accession>A0A2A6BZN3</accession>
<keyword evidence="5 11" id="KW-0812">Transmembrane</keyword>
<dbReference type="PROSITE" id="PS01188">
    <property type="entry name" value="ELO"/>
    <property type="match status" value="1"/>
</dbReference>
<dbReference type="PANTHER" id="PTHR11157">
    <property type="entry name" value="FATTY ACID ACYL TRANSFERASE-RELATED"/>
    <property type="match status" value="1"/>
</dbReference>
<evidence type="ECO:0000313" key="13">
    <source>
        <dbReference type="Proteomes" id="UP000005239"/>
    </source>
</evidence>
<keyword evidence="9 11" id="KW-0472">Membrane</keyword>
<comment type="similarity">
    <text evidence="11">Belongs to the ELO family.</text>
</comment>
<keyword evidence="10 11" id="KW-0275">Fatty acid biosynthesis</keyword>
<feature type="transmembrane region" description="Helical" evidence="11">
    <location>
        <begin position="126"/>
        <end position="149"/>
    </location>
</feature>
<dbReference type="InterPro" id="IPR030457">
    <property type="entry name" value="ELO_CS"/>
</dbReference>